<reference evidence="9" key="1">
    <citation type="submission" date="2018-06" db="EMBL/GenBank/DDBJ databases">
        <authorList>
            <person name="Guldener U."/>
        </authorList>
    </citation>
    <scope>NUCLEOTIDE SEQUENCE [LARGE SCALE GENOMIC DNA]</scope>
    <source>
        <strain evidence="9">UTAD17</strain>
    </source>
</reference>
<dbReference type="SUPFAM" id="SSF55271">
    <property type="entry name" value="DNA repair protein MutS, domain I"/>
    <property type="match status" value="1"/>
</dbReference>
<dbReference type="GO" id="GO:0006298">
    <property type="term" value="P:mismatch repair"/>
    <property type="evidence" value="ECO:0007669"/>
    <property type="project" value="InterPro"/>
</dbReference>
<dbReference type="Pfam" id="PF00488">
    <property type="entry name" value="MutS_V"/>
    <property type="match status" value="1"/>
</dbReference>
<evidence type="ECO:0000256" key="2">
    <source>
        <dbReference type="ARBA" id="ARBA00022741"/>
    </source>
</evidence>
<dbReference type="SUPFAM" id="SSF52540">
    <property type="entry name" value="P-loop containing nucleoside triphosphate hydrolases"/>
    <property type="match status" value="1"/>
</dbReference>
<dbReference type="InterPro" id="IPR007860">
    <property type="entry name" value="DNA_mmatch_repair_MutS_con_dom"/>
</dbReference>
<dbReference type="Gene3D" id="1.10.1420.10">
    <property type="match status" value="2"/>
</dbReference>
<dbReference type="SUPFAM" id="SSF53150">
    <property type="entry name" value="DNA repair protein MutS, domain II"/>
    <property type="match status" value="1"/>
</dbReference>
<organism evidence="8 9">
    <name type="scientific">Saccharomycodes ludwigii</name>
    <dbReference type="NCBI Taxonomy" id="36035"/>
    <lineage>
        <taxon>Eukaryota</taxon>
        <taxon>Fungi</taxon>
        <taxon>Dikarya</taxon>
        <taxon>Ascomycota</taxon>
        <taxon>Saccharomycotina</taxon>
        <taxon>Saccharomycetes</taxon>
        <taxon>Saccharomycodales</taxon>
        <taxon>Saccharomycodaceae</taxon>
        <taxon>Saccharomycodes</taxon>
    </lineage>
</organism>
<keyword evidence="3" id="KW-0227">DNA damage</keyword>
<evidence type="ECO:0000256" key="6">
    <source>
        <dbReference type="ARBA" id="ARBA00023204"/>
    </source>
</evidence>
<evidence type="ECO:0000256" key="1">
    <source>
        <dbReference type="ARBA" id="ARBA00006271"/>
    </source>
</evidence>
<evidence type="ECO:0000313" key="8">
    <source>
        <dbReference type="EMBL" id="SSD58497.1"/>
    </source>
</evidence>
<keyword evidence="6" id="KW-0234">DNA repair</keyword>
<dbReference type="AlphaFoldDB" id="A0A376B1F4"/>
<dbReference type="GO" id="GO:0043504">
    <property type="term" value="P:mitochondrial DNA repair"/>
    <property type="evidence" value="ECO:0007669"/>
    <property type="project" value="TreeGrafter"/>
</dbReference>
<dbReference type="Gene3D" id="3.30.420.110">
    <property type="entry name" value="MutS, connector domain"/>
    <property type="match status" value="1"/>
</dbReference>
<dbReference type="InterPro" id="IPR017261">
    <property type="entry name" value="DNA_mismatch_repair_MutS/MSH"/>
</dbReference>
<dbReference type="PANTHER" id="PTHR11361">
    <property type="entry name" value="DNA MISMATCH REPAIR PROTEIN MUTS FAMILY MEMBER"/>
    <property type="match status" value="1"/>
</dbReference>
<dbReference type="Gene3D" id="3.40.50.300">
    <property type="entry name" value="P-loop containing nucleotide triphosphate hydrolases"/>
    <property type="match status" value="1"/>
</dbReference>
<keyword evidence="5" id="KW-0238">DNA-binding</keyword>
<dbReference type="InterPro" id="IPR016151">
    <property type="entry name" value="DNA_mismatch_repair_MutS_N"/>
</dbReference>
<keyword evidence="9" id="KW-1185">Reference proteome</keyword>
<keyword evidence="2" id="KW-0547">Nucleotide-binding</keyword>
<dbReference type="Proteomes" id="UP000262825">
    <property type="component" value="Unassembled WGS sequence"/>
</dbReference>
<dbReference type="InterPro" id="IPR036187">
    <property type="entry name" value="DNA_mismatch_repair_MutS_sf"/>
</dbReference>
<dbReference type="GO" id="GO:0140664">
    <property type="term" value="F:ATP-dependent DNA damage sensor activity"/>
    <property type="evidence" value="ECO:0007669"/>
    <property type="project" value="InterPro"/>
</dbReference>
<evidence type="ECO:0000259" key="7">
    <source>
        <dbReference type="PROSITE" id="PS00486"/>
    </source>
</evidence>
<dbReference type="InterPro" id="IPR007696">
    <property type="entry name" value="DNA_mismatch_repair_MutS_core"/>
</dbReference>
<dbReference type="InterPro" id="IPR045076">
    <property type="entry name" value="MutS"/>
</dbReference>
<dbReference type="PROSITE" id="PS00486">
    <property type="entry name" value="DNA_MISMATCH_REPAIR_2"/>
    <property type="match status" value="1"/>
</dbReference>
<proteinExistence type="inferred from homology"/>
<dbReference type="GO" id="GO:0005634">
    <property type="term" value="C:nucleus"/>
    <property type="evidence" value="ECO:0007669"/>
    <property type="project" value="TreeGrafter"/>
</dbReference>
<dbReference type="GO" id="GO:0030983">
    <property type="term" value="F:mismatched DNA binding"/>
    <property type="evidence" value="ECO:0007669"/>
    <property type="project" value="InterPro"/>
</dbReference>
<dbReference type="InterPro" id="IPR036678">
    <property type="entry name" value="MutS_con_dom_sf"/>
</dbReference>
<name>A0A376B1F4_9ASCO</name>
<keyword evidence="4" id="KW-0067">ATP-binding</keyword>
<sequence length="990" mass="113587">MLSKHSKNLLNFYTKTKFINVPITFRYFATQKSKFLKQLDTSKIKLDEFRIDFNKQLNDRISLKSLSSDGTPPKIAQGKVESSLKDTLADNSKEKSITLIKKDKQFSSMLEQIREIYDKYPDYVVLTQVGGFYELYFEQAEKYCGDLYLALSKKKHKLDYIAFGGFPLNQLNKYVNILVKDLGYSVVIVNQVTNINEETSSKLISRKVFRVITPGTFIDDALEDPNENNFLLSIEFPENCFTKLADLDMKIGISWCDISTGELYSQVVFLKDLVSAISRINPKEIVLQENIAEFGLEKGQWYLELVELDRYFITYFKLPSKHRTLATFQSLFAPEDTKEFLTSLNFLEQREIISLRTLLIYLEDRLPESSINLSVPTKENVSEILQIDSRTRESLELYNTLRTNNKTGSLISSLKRTVTPSGTRLLSQWLYAPSANVAIINERLELVKLFVEFYGKYTKHFIDFHLKNISDISKIIQKFSLGFGNGTELLRVAYSLRETTKIREYIESNFLPEIKKNELLIKSVSNLCTNLTYNKRLVARILNVMDECVLLENEMGCKGDGLSFNETKTIDEQQIPEFISEFNWILKPHASTTLKKLHVKFTDLLEEYRRLYKQLDDIFLSTKIGSNLKFKFTQTNDFFFEVTIPSRNWKEIKGESLIQGFEPMNVGRSRKTFKYEAWTNLGEELIKLATKIREEESRIIDNFKQKFVNESNNLRTLSSTLDKIDVLTSFATLSVEKNLKCPQVDDSKDLEIINGRHLVVEDGLQSKRAKRFISNDCVLSSDDGSGKPYVWIITGPNMGGKSTFLRQNAIIVIMAQMGCFVPCDYARIGIVDKIFSRIGSADDLYNDMSTFMVEMFETKFILQGATNRSLAILDEVGRGTSWTEGAAISYGVLDHLIQKNRCKALFATHFGPEIQKLTERLPLDYKKIAYYKNDIIFNKGMTYYLGESYDYKLKPGVCSNSDALKVASDAGFPKSALDSIKQALNVVERK</sequence>
<dbReference type="Gene3D" id="3.40.1170.10">
    <property type="entry name" value="DNA repair protein MutS, domain I"/>
    <property type="match status" value="1"/>
</dbReference>
<comment type="similarity">
    <text evidence="1">Belongs to the DNA mismatch repair MutS family.</text>
</comment>
<dbReference type="SMART" id="SM00534">
    <property type="entry name" value="MUTSac"/>
    <property type="match status" value="1"/>
</dbReference>
<dbReference type="GO" id="GO:0005524">
    <property type="term" value="F:ATP binding"/>
    <property type="evidence" value="ECO:0007669"/>
    <property type="project" value="UniProtKB-KW"/>
</dbReference>
<dbReference type="InterPro" id="IPR007695">
    <property type="entry name" value="DNA_mismatch_repair_MutS-lik_N"/>
</dbReference>
<evidence type="ECO:0000256" key="4">
    <source>
        <dbReference type="ARBA" id="ARBA00022840"/>
    </source>
</evidence>
<dbReference type="NCBIfam" id="NF003810">
    <property type="entry name" value="PRK05399.1"/>
    <property type="match status" value="1"/>
</dbReference>
<dbReference type="EMBL" id="UFAJ01000019">
    <property type="protein sequence ID" value="SSD58497.1"/>
    <property type="molecule type" value="Genomic_DNA"/>
</dbReference>
<dbReference type="Pfam" id="PF05192">
    <property type="entry name" value="MutS_III"/>
    <property type="match status" value="1"/>
</dbReference>
<dbReference type="InterPro" id="IPR027417">
    <property type="entry name" value="P-loop_NTPase"/>
</dbReference>
<evidence type="ECO:0000313" key="9">
    <source>
        <dbReference type="Proteomes" id="UP000262825"/>
    </source>
</evidence>
<feature type="domain" description="DNA mismatch repair proteins mutS family" evidence="7">
    <location>
        <begin position="869"/>
        <end position="885"/>
    </location>
</feature>
<dbReference type="SMART" id="SM00533">
    <property type="entry name" value="MUTSd"/>
    <property type="match status" value="1"/>
</dbReference>
<evidence type="ECO:0000256" key="5">
    <source>
        <dbReference type="ARBA" id="ARBA00023125"/>
    </source>
</evidence>
<dbReference type="InterPro" id="IPR000432">
    <property type="entry name" value="DNA_mismatch_repair_MutS_C"/>
</dbReference>
<dbReference type="SUPFAM" id="SSF48334">
    <property type="entry name" value="DNA repair protein MutS, domain III"/>
    <property type="match status" value="1"/>
</dbReference>
<dbReference type="VEuPathDB" id="FungiDB:SCODWIG_00258"/>
<protein>
    <submittedName>
        <fullName evidence="8">Related to DNA mismatch repair protein MSH1, mitochondrial</fullName>
    </submittedName>
</protein>
<dbReference type="PANTHER" id="PTHR11361:SF34">
    <property type="entry name" value="DNA MISMATCH REPAIR PROTEIN MSH1, MITOCHONDRIAL"/>
    <property type="match status" value="1"/>
</dbReference>
<evidence type="ECO:0000256" key="3">
    <source>
        <dbReference type="ARBA" id="ARBA00022763"/>
    </source>
</evidence>
<dbReference type="PIRSF" id="PIRSF037677">
    <property type="entry name" value="DNA_mis_repair_Msh6"/>
    <property type="match status" value="1"/>
</dbReference>
<gene>
    <name evidence="8" type="ORF">SCODWIG_00258</name>
</gene>
<dbReference type="GO" id="GO:0005739">
    <property type="term" value="C:mitochondrion"/>
    <property type="evidence" value="ECO:0007669"/>
    <property type="project" value="TreeGrafter"/>
</dbReference>
<dbReference type="Pfam" id="PF01624">
    <property type="entry name" value="MutS_I"/>
    <property type="match status" value="1"/>
</dbReference>
<accession>A0A376B1F4</accession>
<dbReference type="Pfam" id="PF05188">
    <property type="entry name" value="MutS_II"/>
    <property type="match status" value="1"/>
</dbReference>